<sequence length="151" mass="15300">MRNACNALQPNIAHSTRNSIAGDSSSEGSSHGGEANARVPLPLSTGADLQELLEQAAQQYQYRHWGGLGDEAAQLPVGFADLNPAAPSPVEAAEAHGEEAGRLNMVAGRLCHLAAGKLAGVRPAAGSSASQGASQGATSATTCSLEDWLGL</sequence>
<feature type="compositionally biased region" description="Low complexity" evidence="1">
    <location>
        <begin position="19"/>
        <end position="33"/>
    </location>
</feature>
<name>A0A6A0A675_HAELA</name>
<feature type="region of interest" description="Disordered" evidence="1">
    <location>
        <begin position="1"/>
        <end position="41"/>
    </location>
</feature>
<proteinExistence type="predicted"/>
<comment type="caution">
    <text evidence="2">The sequence shown here is derived from an EMBL/GenBank/DDBJ whole genome shotgun (WGS) entry which is preliminary data.</text>
</comment>
<dbReference type="AlphaFoldDB" id="A0A6A0A675"/>
<gene>
    <name evidence="2" type="ORF">HaLaN_26429</name>
</gene>
<evidence type="ECO:0000256" key="1">
    <source>
        <dbReference type="SAM" id="MobiDB-lite"/>
    </source>
</evidence>
<dbReference type="EMBL" id="BLLF01003710">
    <property type="protein sequence ID" value="GFH28018.1"/>
    <property type="molecule type" value="Genomic_DNA"/>
</dbReference>
<dbReference type="Proteomes" id="UP000485058">
    <property type="component" value="Unassembled WGS sequence"/>
</dbReference>
<reference evidence="2 3" key="1">
    <citation type="submission" date="2020-02" db="EMBL/GenBank/DDBJ databases">
        <title>Draft genome sequence of Haematococcus lacustris strain NIES-144.</title>
        <authorList>
            <person name="Morimoto D."/>
            <person name="Nakagawa S."/>
            <person name="Yoshida T."/>
            <person name="Sawayama S."/>
        </authorList>
    </citation>
    <scope>NUCLEOTIDE SEQUENCE [LARGE SCALE GENOMIC DNA]</scope>
    <source>
        <strain evidence="2 3">NIES-144</strain>
    </source>
</reference>
<feature type="compositionally biased region" description="Polar residues" evidence="1">
    <location>
        <begin position="1"/>
        <end position="18"/>
    </location>
</feature>
<keyword evidence="3" id="KW-1185">Reference proteome</keyword>
<organism evidence="2 3">
    <name type="scientific">Haematococcus lacustris</name>
    <name type="common">Green alga</name>
    <name type="synonym">Haematococcus pluvialis</name>
    <dbReference type="NCBI Taxonomy" id="44745"/>
    <lineage>
        <taxon>Eukaryota</taxon>
        <taxon>Viridiplantae</taxon>
        <taxon>Chlorophyta</taxon>
        <taxon>core chlorophytes</taxon>
        <taxon>Chlorophyceae</taxon>
        <taxon>CS clade</taxon>
        <taxon>Chlamydomonadales</taxon>
        <taxon>Haematococcaceae</taxon>
        <taxon>Haematococcus</taxon>
    </lineage>
</organism>
<evidence type="ECO:0000313" key="2">
    <source>
        <dbReference type="EMBL" id="GFH28018.1"/>
    </source>
</evidence>
<protein>
    <submittedName>
        <fullName evidence="2">Uncharacterized protein</fullName>
    </submittedName>
</protein>
<accession>A0A6A0A675</accession>
<evidence type="ECO:0000313" key="3">
    <source>
        <dbReference type="Proteomes" id="UP000485058"/>
    </source>
</evidence>